<dbReference type="GO" id="GO:0005737">
    <property type="term" value="C:cytoplasm"/>
    <property type="evidence" value="ECO:0007669"/>
    <property type="project" value="TreeGrafter"/>
</dbReference>
<dbReference type="Gene3D" id="2.60.40.10">
    <property type="entry name" value="Immunoglobulins"/>
    <property type="match status" value="1"/>
</dbReference>
<sequence length="258" mass="29794">MSDLYEFTVEWPSTSAQSVTVTGDFDQWSQSLHLSRSPSNGIFTATIKVPYGCPTRYKFIVDGEWLVRQDSPTEHSPEGFLNNVHYVPVKEPLEVLPTEVTSENEKAQTETAGQLISYLADTIAARDGTSGALEYVTSGMGKTIQTVVGVDPINSRQVYSLHFHSVYHHQKFTNRRLLDRDTHTDHTPVPRRFPVSRTRWRTCRYHRFHSCSRCRKPRVRRYFSLCPYHKRSKLTLLFLNLYQQLPLPLPPPWRPTSL</sequence>
<protein>
    <submittedName>
        <fullName evidence="2">Carbohydrate-binding module family 48 protein</fullName>
    </submittedName>
</protein>
<dbReference type="PANTHER" id="PTHR10343:SF94">
    <property type="entry name" value="MDG1P"/>
    <property type="match status" value="1"/>
</dbReference>
<gene>
    <name evidence="2" type="ORF">P691DRAFT_722433</name>
</gene>
<reference evidence="2" key="1">
    <citation type="submission" date="2020-11" db="EMBL/GenBank/DDBJ databases">
        <authorList>
            <consortium name="DOE Joint Genome Institute"/>
            <person name="Ahrendt S."/>
            <person name="Riley R."/>
            <person name="Andreopoulos W."/>
            <person name="Labutti K."/>
            <person name="Pangilinan J."/>
            <person name="Ruiz-Duenas F.J."/>
            <person name="Barrasa J.M."/>
            <person name="Sanchez-Garcia M."/>
            <person name="Camarero S."/>
            <person name="Miyauchi S."/>
            <person name="Serrano A."/>
            <person name="Linde D."/>
            <person name="Babiker R."/>
            <person name="Drula E."/>
            <person name="Ayuso-Fernandez I."/>
            <person name="Pacheco R."/>
            <person name="Padilla G."/>
            <person name="Ferreira P."/>
            <person name="Barriuso J."/>
            <person name="Kellner H."/>
            <person name="Castanera R."/>
            <person name="Alfaro M."/>
            <person name="Ramirez L."/>
            <person name="Pisabarro A.G."/>
            <person name="Kuo A."/>
            <person name="Tritt A."/>
            <person name="Lipzen A."/>
            <person name="He G."/>
            <person name="Yan M."/>
            <person name="Ng V."/>
            <person name="Cullen D."/>
            <person name="Martin F."/>
            <person name="Rosso M.-N."/>
            <person name="Henrissat B."/>
            <person name="Hibbett D."/>
            <person name="Martinez A.T."/>
            <person name="Grigoriev I.V."/>
        </authorList>
    </citation>
    <scope>NUCLEOTIDE SEQUENCE</scope>
    <source>
        <strain evidence="2">MF-IS2</strain>
    </source>
</reference>
<dbReference type="PANTHER" id="PTHR10343">
    <property type="entry name" value="5'-AMP-ACTIVATED PROTEIN KINASE , BETA SUBUNIT"/>
    <property type="match status" value="1"/>
</dbReference>
<dbReference type="GO" id="GO:0019901">
    <property type="term" value="F:protein kinase binding"/>
    <property type="evidence" value="ECO:0007669"/>
    <property type="project" value="TreeGrafter"/>
</dbReference>
<accession>A0A9P5XKM2</accession>
<dbReference type="InterPro" id="IPR013783">
    <property type="entry name" value="Ig-like_fold"/>
</dbReference>
<evidence type="ECO:0000259" key="1">
    <source>
        <dbReference type="Pfam" id="PF16561"/>
    </source>
</evidence>
<evidence type="ECO:0000313" key="3">
    <source>
        <dbReference type="Proteomes" id="UP000807342"/>
    </source>
</evidence>
<name>A0A9P5XKM2_9AGAR</name>
<dbReference type="Proteomes" id="UP000807342">
    <property type="component" value="Unassembled WGS sequence"/>
</dbReference>
<dbReference type="OrthoDB" id="5873279at2759"/>
<dbReference type="GO" id="GO:0031588">
    <property type="term" value="C:nucleotide-activated protein kinase complex"/>
    <property type="evidence" value="ECO:0007669"/>
    <property type="project" value="TreeGrafter"/>
</dbReference>
<dbReference type="SUPFAM" id="SSF81296">
    <property type="entry name" value="E set domains"/>
    <property type="match status" value="1"/>
</dbReference>
<proteinExistence type="predicted"/>
<organism evidence="2 3">
    <name type="scientific">Macrolepiota fuliginosa MF-IS2</name>
    <dbReference type="NCBI Taxonomy" id="1400762"/>
    <lineage>
        <taxon>Eukaryota</taxon>
        <taxon>Fungi</taxon>
        <taxon>Dikarya</taxon>
        <taxon>Basidiomycota</taxon>
        <taxon>Agaricomycotina</taxon>
        <taxon>Agaricomycetes</taxon>
        <taxon>Agaricomycetidae</taxon>
        <taxon>Agaricales</taxon>
        <taxon>Agaricineae</taxon>
        <taxon>Agaricaceae</taxon>
        <taxon>Macrolepiota</taxon>
    </lineage>
</organism>
<dbReference type="GO" id="GO:0005634">
    <property type="term" value="C:nucleus"/>
    <property type="evidence" value="ECO:0007669"/>
    <property type="project" value="TreeGrafter"/>
</dbReference>
<dbReference type="EMBL" id="MU151074">
    <property type="protein sequence ID" value="KAF9452144.1"/>
    <property type="molecule type" value="Genomic_DNA"/>
</dbReference>
<dbReference type="InterPro" id="IPR032640">
    <property type="entry name" value="AMPK1_CBM"/>
</dbReference>
<evidence type="ECO:0000313" key="2">
    <source>
        <dbReference type="EMBL" id="KAF9452144.1"/>
    </source>
</evidence>
<feature type="domain" description="AMP-activated protein kinase glycogen-binding" evidence="1">
    <location>
        <begin position="7"/>
        <end position="87"/>
    </location>
</feature>
<dbReference type="AlphaFoldDB" id="A0A9P5XKM2"/>
<keyword evidence="3" id="KW-1185">Reference proteome</keyword>
<comment type="caution">
    <text evidence="2">The sequence shown here is derived from an EMBL/GenBank/DDBJ whole genome shotgun (WGS) entry which is preliminary data.</text>
</comment>
<dbReference type="InterPro" id="IPR050827">
    <property type="entry name" value="CRP1_MDG1_kinase"/>
</dbReference>
<dbReference type="GO" id="GO:0007165">
    <property type="term" value="P:signal transduction"/>
    <property type="evidence" value="ECO:0007669"/>
    <property type="project" value="TreeGrafter"/>
</dbReference>
<dbReference type="InterPro" id="IPR014756">
    <property type="entry name" value="Ig_E-set"/>
</dbReference>
<dbReference type="CDD" id="cd02859">
    <property type="entry name" value="E_set_AMPKbeta_like_N"/>
    <property type="match status" value="1"/>
</dbReference>
<dbReference type="Pfam" id="PF16561">
    <property type="entry name" value="AMPK1_CBM"/>
    <property type="match status" value="1"/>
</dbReference>